<dbReference type="Proteomes" id="UP000793456">
    <property type="component" value="Chromosome XII"/>
</dbReference>
<evidence type="ECO:0000313" key="1">
    <source>
        <dbReference type="EMBL" id="TMS11932.1"/>
    </source>
</evidence>
<sequence length="1096" mass="123781">MAPASRAVVVVSVSLLYLSRAIFSSEYFSTLTLFNNELHKQGCSSLSEWEEYAADCESSILQLEDPDCEEGSNPPCESVFSLNAEKILNQAKLFIEQKKIPFPVDNHNTNEELAIGYVLIGNGLYDEAIKHFSLLLQGDPELVSAIYGRGIAYGKKSLQDIKNADLALYELNRVITLEPNWPEVYEQRAEILSPLGRISEALADLTKAIQLQPSARLYRHRGTLLFISEEAIETFKEALKLKSDFIDAYKSLGQAYRELGDFESAMESFQKALMLNQNHIQSLQLRGMMLYHHGSLQEAIGNFKRCLQLEPYNEVCQYMKGLSHVAMGQFYEGIKAQTKVMLNDPLLGQKASSEYLKVKYLREYSRYLHSHLDIPVAEYNVDQDLPGNFKNHWAKNLPFLIEDYEEQPGLQPHIKDVLPQNFDSYSSEVQKLICTADHLGALMQYDTPGFLPNRRIHRAMGLATLEVMQAMHRTWSNSKVRVNGKTRQMQWRDMFDIAVKWRRIADPDQPVLWLDQMPARSLSRGFNNHINLIRGQIINIRYLAYFDNILDFIKDRILQFNSKTRDGFTVNSKVPSMKDPGKEYDGFTITITGDRVGNMLFSVETQTTEERTQQYQSEVESIYKDLTAKGKALMLSTELGDADAVCNLILSLVYYFCNLMPLSRGSSVVAYSVVMGALMASGKEVIGRIPKGKLVDFEAMTTPSPDGFSKTAKSWMNLKSLPSWYQSLPSVAENLPVDQNDDRGSQHRLVFTLSEEVLTRRLLLLLLLLLLHRREVGLIKVFNNGASTLGYFRHHQSVCECVCDREGEEPVFMMAEDASVCEETLTDSLSLLVNLSKVLLQNAKQEAQESLESFVPHKITTLFGLITAGAQFYKRLGVKKRREAEAVWQKSYHIAAVREQVEELLQVEDEWDSFLDGVDKGLQTTDRQLAGPGAQIADSLSPETPLTDGRSGKSVTLGQYLDRGKKLLLALLKARSVQVLVVSFGSVEGARLWLEQTGSRFDIMLDPQRKIYRSFGLGSSYAKVMKFDCLLQYSEYGAVGRDFPDVPPHLLEDIYQMGGNFLLDEAGKVVLCHPCKNPLDRPTAKDILQAVNPTKL</sequence>
<evidence type="ECO:0000313" key="2">
    <source>
        <dbReference type="Proteomes" id="UP000793456"/>
    </source>
</evidence>
<keyword evidence="2" id="KW-1185">Reference proteome</keyword>
<protein>
    <submittedName>
        <fullName evidence="1">Uncharacterized protein</fullName>
    </submittedName>
</protein>
<comment type="caution">
    <text evidence="1">The sequence shown here is derived from an EMBL/GenBank/DDBJ whole genome shotgun (WGS) entry which is preliminary data.</text>
</comment>
<name>A0ACD3QX53_LARCR</name>
<dbReference type="EMBL" id="CM011685">
    <property type="protein sequence ID" value="TMS11932.1"/>
    <property type="molecule type" value="Genomic_DNA"/>
</dbReference>
<accession>A0ACD3QX53</accession>
<reference evidence="1" key="1">
    <citation type="submission" date="2018-11" db="EMBL/GenBank/DDBJ databases">
        <title>The sequence and de novo assembly of Larimichthys crocea genome using PacBio and Hi-C technologies.</title>
        <authorList>
            <person name="Xu P."/>
            <person name="Chen B."/>
            <person name="Zhou Z."/>
            <person name="Ke Q."/>
            <person name="Wu Y."/>
            <person name="Bai H."/>
            <person name="Pu F."/>
        </authorList>
    </citation>
    <scope>NUCLEOTIDE SEQUENCE</scope>
    <source>
        <tissue evidence="1">Muscle</tissue>
    </source>
</reference>
<proteinExistence type="predicted"/>
<gene>
    <name evidence="1" type="ORF">E3U43_016890</name>
</gene>
<organism evidence="1 2">
    <name type="scientific">Larimichthys crocea</name>
    <name type="common">Large yellow croaker</name>
    <name type="synonym">Pseudosciaena crocea</name>
    <dbReference type="NCBI Taxonomy" id="215358"/>
    <lineage>
        <taxon>Eukaryota</taxon>
        <taxon>Metazoa</taxon>
        <taxon>Chordata</taxon>
        <taxon>Craniata</taxon>
        <taxon>Vertebrata</taxon>
        <taxon>Euteleostomi</taxon>
        <taxon>Actinopterygii</taxon>
        <taxon>Neopterygii</taxon>
        <taxon>Teleostei</taxon>
        <taxon>Neoteleostei</taxon>
        <taxon>Acanthomorphata</taxon>
        <taxon>Eupercaria</taxon>
        <taxon>Sciaenidae</taxon>
        <taxon>Larimichthys</taxon>
    </lineage>
</organism>